<evidence type="ECO:0000313" key="2">
    <source>
        <dbReference type="EMBL" id="GGO41833.1"/>
    </source>
</evidence>
<dbReference type="SUPFAM" id="SSF55469">
    <property type="entry name" value="FMN-dependent nitroreductase-like"/>
    <property type="match status" value="2"/>
</dbReference>
<protein>
    <recommendedName>
        <fullName evidence="4">Nitroreductase domain-containing protein</fullName>
    </recommendedName>
</protein>
<feature type="region of interest" description="Disordered" evidence="1">
    <location>
        <begin position="305"/>
        <end position="340"/>
    </location>
</feature>
<keyword evidence="3" id="KW-1185">Reference proteome</keyword>
<evidence type="ECO:0000313" key="3">
    <source>
        <dbReference type="Proteomes" id="UP000656881"/>
    </source>
</evidence>
<dbReference type="EMBL" id="BMNG01000004">
    <property type="protein sequence ID" value="GGO41833.1"/>
    <property type="molecule type" value="Genomic_DNA"/>
</dbReference>
<dbReference type="Proteomes" id="UP000656881">
    <property type="component" value="Unassembled WGS sequence"/>
</dbReference>
<evidence type="ECO:0008006" key="4">
    <source>
        <dbReference type="Google" id="ProtNLM"/>
    </source>
</evidence>
<dbReference type="Gene3D" id="3.40.109.10">
    <property type="entry name" value="NADH Oxidase"/>
    <property type="match status" value="1"/>
</dbReference>
<sequence>MCAAVLDASTLETLVAAAVAAPSIHNSQPWRFRLDPDDVALEIRAVERHGLRHIDPHGRALHLSVGCAVFNLRVAVAHFGWTPVARLLPRPAEPDLLAVVPLGSAVTGRPTRLSALYDALWRRHSSRFPFSGRPLPHTLLGELAVAAHAEGTLLTHPGPAGTDRLLQLTREAERLTTADAGRAAESRRLVHGIDGTGLGVPPAALGQQDARERIPMRDFGAHRHPAVLVSRPFEKRPSISVLSTAHDRRVDWLRAGQALERVLLVATAHGVRASLLHQALEWPDLRERLAGEQGDRPEHTQMVIRLGYGPEGPPTPRLTARQVLDDSGLSPRPSRFSSLP</sequence>
<dbReference type="PANTHER" id="PTHR23026">
    <property type="entry name" value="NADPH NITROREDUCTASE"/>
    <property type="match status" value="1"/>
</dbReference>
<proteinExistence type="predicted"/>
<feature type="compositionally biased region" description="Low complexity" evidence="1">
    <location>
        <begin position="327"/>
        <end position="340"/>
    </location>
</feature>
<organism evidence="2 3">
    <name type="scientific">Streptomyces lasiicapitis</name>
    <dbReference type="NCBI Taxonomy" id="1923961"/>
    <lineage>
        <taxon>Bacteria</taxon>
        <taxon>Bacillati</taxon>
        <taxon>Actinomycetota</taxon>
        <taxon>Actinomycetes</taxon>
        <taxon>Kitasatosporales</taxon>
        <taxon>Streptomycetaceae</taxon>
        <taxon>Streptomyces</taxon>
    </lineage>
</organism>
<reference evidence="3" key="1">
    <citation type="journal article" date="2019" name="Int. J. Syst. Evol. Microbiol.">
        <title>The Global Catalogue of Microorganisms (GCM) 10K type strain sequencing project: providing services to taxonomists for standard genome sequencing and annotation.</title>
        <authorList>
            <consortium name="The Broad Institute Genomics Platform"/>
            <consortium name="The Broad Institute Genome Sequencing Center for Infectious Disease"/>
            <person name="Wu L."/>
            <person name="Ma J."/>
        </authorList>
    </citation>
    <scope>NUCLEOTIDE SEQUENCE [LARGE SCALE GENOMIC DNA]</scope>
    <source>
        <strain evidence="3">CGMCC 4.7349</strain>
    </source>
</reference>
<gene>
    <name evidence="2" type="ORF">GCM10012286_22250</name>
</gene>
<name>A0ABQ2LQF0_9ACTN</name>
<dbReference type="InterPro" id="IPR000415">
    <property type="entry name" value="Nitroreductase-like"/>
</dbReference>
<dbReference type="InterPro" id="IPR050627">
    <property type="entry name" value="Nitroreductase/BluB"/>
</dbReference>
<dbReference type="PANTHER" id="PTHR23026:SF123">
    <property type="entry name" value="NAD(P)H NITROREDUCTASE RV3131-RELATED"/>
    <property type="match status" value="1"/>
</dbReference>
<dbReference type="NCBIfam" id="NF047509">
    <property type="entry name" value="Rv3131_FMN_oxido"/>
    <property type="match status" value="1"/>
</dbReference>
<comment type="caution">
    <text evidence="2">The sequence shown here is derived from an EMBL/GenBank/DDBJ whole genome shotgun (WGS) entry which is preliminary data.</text>
</comment>
<accession>A0ABQ2LQF0</accession>
<evidence type="ECO:0000256" key="1">
    <source>
        <dbReference type="SAM" id="MobiDB-lite"/>
    </source>
</evidence>
<dbReference type="RefSeq" id="WP_164326987.1">
    <property type="nucleotide sequence ID" value="NZ_BMNG01000004.1"/>
</dbReference>